<keyword evidence="2" id="KW-1185">Reference proteome</keyword>
<comment type="caution">
    <text evidence="1">The sequence shown here is derived from an EMBL/GenBank/DDBJ whole genome shotgun (WGS) entry which is preliminary data.</text>
</comment>
<dbReference type="Proteomes" id="UP000674425">
    <property type="component" value="Unassembled WGS sequence"/>
</dbReference>
<evidence type="ECO:0000313" key="2">
    <source>
        <dbReference type="Proteomes" id="UP000674425"/>
    </source>
</evidence>
<sequence>MSTFRGPTRIMSVLRFDSAKALDEESPVDEDCCRHTPPIFLTSKRKKAQGFGAALDDLRRRTAKGWMQ</sequence>
<organism evidence="1 2">
    <name type="scientific">Paraburkholderia aspalathi</name>
    <dbReference type="NCBI Taxonomy" id="1324617"/>
    <lineage>
        <taxon>Bacteria</taxon>
        <taxon>Pseudomonadati</taxon>
        <taxon>Pseudomonadota</taxon>
        <taxon>Betaproteobacteria</taxon>
        <taxon>Burkholderiales</taxon>
        <taxon>Burkholderiaceae</taxon>
        <taxon>Paraburkholderia</taxon>
    </lineage>
</organism>
<dbReference type="EMBL" id="CAJNAU010000043">
    <property type="protein sequence ID" value="CAE6786656.1"/>
    <property type="molecule type" value="Genomic_DNA"/>
</dbReference>
<accession>A0ABM8S388</accession>
<reference evidence="1 2" key="1">
    <citation type="submission" date="2021-02" db="EMBL/GenBank/DDBJ databases">
        <authorList>
            <person name="Vanwijnsberghe S."/>
        </authorList>
    </citation>
    <scope>NUCLEOTIDE SEQUENCE [LARGE SCALE GENOMIC DNA]</scope>
    <source>
        <strain evidence="1 2">R-69658</strain>
    </source>
</reference>
<protein>
    <submittedName>
        <fullName evidence="1">Uncharacterized protein</fullName>
    </submittedName>
</protein>
<gene>
    <name evidence="1" type="ORF">R69658_04318</name>
</gene>
<name>A0ABM8S388_9BURK</name>
<evidence type="ECO:0000313" key="1">
    <source>
        <dbReference type="EMBL" id="CAE6786656.1"/>
    </source>
</evidence>
<proteinExistence type="predicted"/>